<dbReference type="RefSeq" id="WP_096995763.1">
    <property type="nucleotide sequence ID" value="NZ_JBHSII010000011.1"/>
</dbReference>
<dbReference type="Pfam" id="PF12704">
    <property type="entry name" value="MacB_PCD"/>
    <property type="match status" value="1"/>
</dbReference>
<feature type="transmembrane region" description="Helical" evidence="7">
    <location>
        <begin position="343"/>
        <end position="363"/>
    </location>
</feature>
<gene>
    <name evidence="10" type="primary">macB_2</name>
    <name evidence="10" type="ORF">VTH8203_04584</name>
</gene>
<keyword evidence="10" id="KW-0067">ATP-binding</keyword>
<evidence type="ECO:0000256" key="4">
    <source>
        <dbReference type="ARBA" id="ARBA00022692"/>
    </source>
</evidence>
<dbReference type="PANTHER" id="PTHR30489">
    <property type="entry name" value="LIPOPROTEIN-RELEASING SYSTEM TRANSMEMBRANE PROTEIN LOLE"/>
    <property type="match status" value="1"/>
</dbReference>
<keyword evidence="4 7" id="KW-0812">Transmembrane</keyword>
<evidence type="ECO:0000313" key="10">
    <source>
        <dbReference type="EMBL" id="SNX50909.1"/>
    </source>
</evidence>
<feature type="transmembrane region" description="Helical" evidence="7">
    <location>
        <begin position="375"/>
        <end position="393"/>
    </location>
</feature>
<dbReference type="Proteomes" id="UP000219336">
    <property type="component" value="Unassembled WGS sequence"/>
</dbReference>
<evidence type="ECO:0000256" key="3">
    <source>
        <dbReference type="ARBA" id="ARBA00022475"/>
    </source>
</evidence>
<feature type="transmembrane region" description="Helical" evidence="7">
    <location>
        <begin position="314"/>
        <end position="336"/>
    </location>
</feature>
<dbReference type="EMBL" id="OANU01000177">
    <property type="protein sequence ID" value="SNX50909.1"/>
    <property type="molecule type" value="Genomic_DNA"/>
</dbReference>
<keyword evidence="10" id="KW-0378">Hydrolase</keyword>
<feature type="transmembrane region" description="Helical" evidence="7">
    <location>
        <begin position="15"/>
        <end position="37"/>
    </location>
</feature>
<proteinExistence type="inferred from homology"/>
<evidence type="ECO:0000256" key="2">
    <source>
        <dbReference type="ARBA" id="ARBA00005236"/>
    </source>
</evidence>
<dbReference type="EC" id="3.6.3.-" evidence="10"/>
<dbReference type="GO" id="GO:0016787">
    <property type="term" value="F:hydrolase activity"/>
    <property type="evidence" value="ECO:0007669"/>
    <property type="project" value="UniProtKB-KW"/>
</dbReference>
<evidence type="ECO:0000313" key="11">
    <source>
        <dbReference type="Proteomes" id="UP000219336"/>
    </source>
</evidence>
<protein>
    <submittedName>
        <fullName evidence="10">Macrolide export ATP-binding/permease protein MacB</fullName>
        <ecNumber evidence="10">3.6.3.-</ecNumber>
    </submittedName>
</protein>
<dbReference type="AlphaFoldDB" id="A0A240ERE2"/>
<comment type="subcellular location">
    <subcellularLocation>
        <location evidence="1">Cell membrane</location>
        <topology evidence="1">Multi-pass membrane protein</topology>
    </subcellularLocation>
</comment>
<keyword evidence="5 7" id="KW-1133">Transmembrane helix</keyword>
<dbReference type="GO" id="GO:0044874">
    <property type="term" value="P:lipoprotein localization to outer membrane"/>
    <property type="evidence" value="ECO:0007669"/>
    <property type="project" value="TreeGrafter"/>
</dbReference>
<feature type="domain" description="MacB-like periplasmic core" evidence="9">
    <location>
        <begin position="17"/>
        <end position="230"/>
    </location>
</feature>
<keyword evidence="6 7" id="KW-0472">Membrane</keyword>
<reference evidence="11" key="1">
    <citation type="submission" date="2016-06" db="EMBL/GenBank/DDBJ databases">
        <authorList>
            <person name="Rodrigo-Torres L."/>
            <person name="Arahal R.D."/>
            <person name="Lucena T."/>
        </authorList>
    </citation>
    <scope>NUCLEOTIDE SEQUENCE [LARGE SCALE GENOMIC DNA]</scope>
    <source>
        <strain evidence="11">CECT8203</strain>
    </source>
</reference>
<feature type="transmembrane region" description="Helical" evidence="7">
    <location>
        <begin position="273"/>
        <end position="294"/>
    </location>
</feature>
<sequence>MLIKLAWRNLWRNKIRTGIMAGAMVFGLVGVVAMMGFMNGMTDNMVHNAIAWQTSHLQIHNQRFNENPDIKDTVIGDTQIEAALEANQNINQWVSRFVVDGMMASASSTRGVTVLGIDSSNERGFTPIAERLIDGEWLDDKGRNPILVSAKNAQRLKLRVGSKVVITFTDPEGQVTGAAFRVRGIFKTPSSAYDDAHVLVRKSDIQSLAKLNGVHEYAVQVKAKANADSEEQVRHVVSELQSLIPSGNKVQGWYQLQPLLATMINTMKISNQVMLTVFVVAMAFGIVNIMLMSVFERTQEFGVLMAVGMQKHKIFTLVMLETVLLGSLGAVLGIVFSKVLIAILGQTGLSLGSMAQGLGAYGVDTILFPTVSNDQYLMVFVTVFIASIVAALYPARQILKQKLVEAMSDKK</sequence>
<accession>A0A240ERE2</accession>
<evidence type="ECO:0000256" key="7">
    <source>
        <dbReference type="SAM" id="Phobius"/>
    </source>
</evidence>
<dbReference type="InterPro" id="IPR051447">
    <property type="entry name" value="Lipoprotein-release_system"/>
</dbReference>
<evidence type="ECO:0000256" key="5">
    <source>
        <dbReference type="ARBA" id="ARBA00022989"/>
    </source>
</evidence>
<evidence type="ECO:0000259" key="9">
    <source>
        <dbReference type="Pfam" id="PF12704"/>
    </source>
</evidence>
<dbReference type="Pfam" id="PF02687">
    <property type="entry name" value="FtsX"/>
    <property type="match status" value="1"/>
</dbReference>
<dbReference type="OrthoDB" id="9770036at2"/>
<keyword evidence="10" id="KW-0547">Nucleotide-binding</keyword>
<dbReference type="GO" id="GO:0005524">
    <property type="term" value="F:ATP binding"/>
    <property type="evidence" value="ECO:0007669"/>
    <property type="project" value="UniProtKB-KW"/>
</dbReference>
<comment type="similarity">
    <text evidence="2">Belongs to the ABC-4 integral membrane protein family. LolC/E subfamily.</text>
</comment>
<dbReference type="InterPro" id="IPR025857">
    <property type="entry name" value="MacB_PCD"/>
</dbReference>
<evidence type="ECO:0000256" key="6">
    <source>
        <dbReference type="ARBA" id="ARBA00023136"/>
    </source>
</evidence>
<organism evidence="10 11">
    <name type="scientific">Vibrio thalassae</name>
    <dbReference type="NCBI Taxonomy" id="1243014"/>
    <lineage>
        <taxon>Bacteria</taxon>
        <taxon>Pseudomonadati</taxon>
        <taxon>Pseudomonadota</taxon>
        <taxon>Gammaproteobacteria</taxon>
        <taxon>Vibrionales</taxon>
        <taxon>Vibrionaceae</taxon>
        <taxon>Vibrio</taxon>
    </lineage>
</organism>
<name>A0A240ERE2_9VIBR</name>
<evidence type="ECO:0000256" key="1">
    <source>
        <dbReference type="ARBA" id="ARBA00004651"/>
    </source>
</evidence>
<dbReference type="PANTHER" id="PTHR30489:SF0">
    <property type="entry name" value="LIPOPROTEIN-RELEASING SYSTEM TRANSMEMBRANE PROTEIN LOLE"/>
    <property type="match status" value="1"/>
</dbReference>
<dbReference type="InterPro" id="IPR003838">
    <property type="entry name" value="ABC3_permease_C"/>
</dbReference>
<feature type="domain" description="ABC3 transporter permease C-terminal" evidence="8">
    <location>
        <begin position="273"/>
        <end position="402"/>
    </location>
</feature>
<keyword evidence="3" id="KW-1003">Cell membrane</keyword>
<keyword evidence="11" id="KW-1185">Reference proteome</keyword>
<dbReference type="GO" id="GO:0098797">
    <property type="term" value="C:plasma membrane protein complex"/>
    <property type="evidence" value="ECO:0007669"/>
    <property type="project" value="TreeGrafter"/>
</dbReference>
<evidence type="ECO:0000259" key="8">
    <source>
        <dbReference type="Pfam" id="PF02687"/>
    </source>
</evidence>